<dbReference type="Gene3D" id="3.10.180.10">
    <property type="entry name" value="2,3-Dihydroxybiphenyl 1,2-Dioxygenase, domain 1"/>
    <property type="match status" value="1"/>
</dbReference>
<reference evidence="3" key="1">
    <citation type="submission" date="2017-07" db="EMBL/GenBank/DDBJ databases">
        <title>Comparative genome mining reveals phylogenetic distribution patterns of secondary metabolites in Amycolatopsis.</title>
        <authorList>
            <person name="Adamek M."/>
            <person name="Alanjary M."/>
            <person name="Sales-Ortells H."/>
            <person name="Goodfellow M."/>
            <person name="Bull A.T."/>
            <person name="Kalinowski J."/>
            <person name="Ziemert N."/>
        </authorList>
    </citation>
    <scope>NUCLEOTIDE SEQUENCE [LARGE SCALE GENOMIC DNA]</scope>
    <source>
        <strain evidence="3">H5</strain>
    </source>
</reference>
<protein>
    <recommendedName>
        <fullName evidence="1">VOC domain-containing protein</fullName>
    </recommendedName>
</protein>
<dbReference type="InterPro" id="IPR029068">
    <property type="entry name" value="Glyas_Bleomycin-R_OHBP_Dase"/>
</dbReference>
<dbReference type="InterPro" id="IPR037523">
    <property type="entry name" value="VOC_core"/>
</dbReference>
<dbReference type="Proteomes" id="UP000215199">
    <property type="component" value="Unassembled WGS sequence"/>
</dbReference>
<dbReference type="EMBL" id="NMUL01000005">
    <property type="protein sequence ID" value="OXM70338.1"/>
    <property type="molecule type" value="Genomic_DNA"/>
</dbReference>
<comment type="caution">
    <text evidence="2">The sequence shown here is derived from an EMBL/GenBank/DDBJ whole genome shotgun (WGS) entry which is preliminary data.</text>
</comment>
<dbReference type="Pfam" id="PF00903">
    <property type="entry name" value="Glyoxalase"/>
    <property type="match status" value="1"/>
</dbReference>
<accession>A0A229TGN6</accession>
<dbReference type="OrthoDB" id="9803104at2"/>
<dbReference type="PROSITE" id="PS51819">
    <property type="entry name" value="VOC"/>
    <property type="match status" value="1"/>
</dbReference>
<evidence type="ECO:0000259" key="1">
    <source>
        <dbReference type="PROSITE" id="PS51819"/>
    </source>
</evidence>
<dbReference type="AlphaFoldDB" id="A0A229TGN6"/>
<proteinExistence type="predicted"/>
<name>A0A229TGN6_9PSEU</name>
<feature type="domain" description="VOC" evidence="1">
    <location>
        <begin position="5"/>
        <end position="120"/>
    </location>
</feature>
<dbReference type="RefSeq" id="WP_093946112.1">
    <property type="nucleotide sequence ID" value="NZ_NMUL01000005.1"/>
</dbReference>
<dbReference type="SUPFAM" id="SSF54593">
    <property type="entry name" value="Glyoxalase/Bleomycin resistance protein/Dihydroxybiphenyl dioxygenase"/>
    <property type="match status" value="1"/>
</dbReference>
<dbReference type="InterPro" id="IPR004360">
    <property type="entry name" value="Glyas_Fos-R_dOase_dom"/>
</dbReference>
<gene>
    <name evidence="2" type="ORF">CF165_04430</name>
</gene>
<evidence type="ECO:0000313" key="2">
    <source>
        <dbReference type="EMBL" id="OXM70338.1"/>
    </source>
</evidence>
<keyword evidence="3" id="KW-1185">Reference proteome</keyword>
<evidence type="ECO:0000313" key="3">
    <source>
        <dbReference type="Proteomes" id="UP000215199"/>
    </source>
</evidence>
<organism evidence="2 3">
    <name type="scientific">Amycolatopsis vastitatis</name>
    <dbReference type="NCBI Taxonomy" id="1905142"/>
    <lineage>
        <taxon>Bacteria</taxon>
        <taxon>Bacillati</taxon>
        <taxon>Actinomycetota</taxon>
        <taxon>Actinomycetes</taxon>
        <taxon>Pseudonocardiales</taxon>
        <taxon>Pseudonocardiaceae</taxon>
        <taxon>Amycolatopsis</taxon>
    </lineage>
</organism>
<sequence length="130" mass="14734">MSGPRVFRLIQPVDDIEVAVAFYAAVFGDPGERISVNRHYFTCGGVVLACVEAPLEHREPRPRKDPRIVYLAVEDVEETFERVRAAQPRWLDDAIETQFWGERSFYADDPFGNPLCFVQEDTLYLGGPVG</sequence>